<protein>
    <recommendedName>
        <fullName evidence="8">Amino acid permease/ SLC12A domain-containing protein</fullName>
    </recommendedName>
</protein>
<proteinExistence type="predicted"/>
<evidence type="ECO:0000256" key="2">
    <source>
        <dbReference type="ARBA" id="ARBA00022448"/>
    </source>
</evidence>
<dbReference type="STRING" id="857566.A0A1E3PJW9"/>
<keyword evidence="3 7" id="KW-0812">Transmembrane</keyword>
<evidence type="ECO:0000313" key="10">
    <source>
        <dbReference type="Proteomes" id="UP000095009"/>
    </source>
</evidence>
<dbReference type="GO" id="GO:0015171">
    <property type="term" value="F:amino acid transmembrane transporter activity"/>
    <property type="evidence" value="ECO:0007669"/>
    <property type="project" value="TreeGrafter"/>
</dbReference>
<dbReference type="InterPro" id="IPR004841">
    <property type="entry name" value="AA-permease/SLC12A_dom"/>
</dbReference>
<dbReference type="AlphaFoldDB" id="A0A1E3PJW9"/>
<evidence type="ECO:0000256" key="3">
    <source>
        <dbReference type="ARBA" id="ARBA00022692"/>
    </source>
</evidence>
<feature type="transmembrane region" description="Helical" evidence="7">
    <location>
        <begin position="106"/>
        <end position="124"/>
    </location>
</feature>
<gene>
    <name evidence="9" type="ORF">NADFUDRAFT_47139</name>
</gene>
<keyword evidence="4" id="KW-0029">Amino-acid transport</keyword>
<evidence type="ECO:0000259" key="8">
    <source>
        <dbReference type="Pfam" id="PF00324"/>
    </source>
</evidence>
<keyword evidence="2" id="KW-0813">Transport</keyword>
<organism evidence="9 10">
    <name type="scientific">Nadsonia fulvescens var. elongata DSM 6958</name>
    <dbReference type="NCBI Taxonomy" id="857566"/>
    <lineage>
        <taxon>Eukaryota</taxon>
        <taxon>Fungi</taxon>
        <taxon>Dikarya</taxon>
        <taxon>Ascomycota</taxon>
        <taxon>Saccharomycotina</taxon>
        <taxon>Dipodascomycetes</taxon>
        <taxon>Dipodascales</taxon>
        <taxon>Dipodascales incertae sedis</taxon>
        <taxon>Nadsonia</taxon>
    </lineage>
</organism>
<evidence type="ECO:0000313" key="9">
    <source>
        <dbReference type="EMBL" id="ODQ65494.1"/>
    </source>
</evidence>
<dbReference type="Proteomes" id="UP000095009">
    <property type="component" value="Unassembled WGS sequence"/>
</dbReference>
<keyword evidence="5 7" id="KW-1133">Transmembrane helix</keyword>
<accession>A0A1E3PJW9</accession>
<dbReference type="EMBL" id="KV454410">
    <property type="protein sequence ID" value="ODQ65494.1"/>
    <property type="molecule type" value="Genomic_DNA"/>
</dbReference>
<evidence type="ECO:0000256" key="7">
    <source>
        <dbReference type="SAM" id="Phobius"/>
    </source>
</evidence>
<evidence type="ECO:0000256" key="4">
    <source>
        <dbReference type="ARBA" id="ARBA00022970"/>
    </source>
</evidence>
<dbReference type="PANTHER" id="PTHR43341:SF1">
    <property type="entry name" value="GENERAL AMINO-ACID PERMEASE GAP1"/>
    <property type="match status" value="1"/>
</dbReference>
<dbReference type="PANTHER" id="PTHR43341">
    <property type="entry name" value="AMINO ACID PERMEASE"/>
    <property type="match status" value="1"/>
</dbReference>
<dbReference type="GO" id="GO:0016020">
    <property type="term" value="C:membrane"/>
    <property type="evidence" value="ECO:0007669"/>
    <property type="project" value="UniProtKB-SubCell"/>
</dbReference>
<dbReference type="OrthoDB" id="3900342at2759"/>
<dbReference type="InterPro" id="IPR050524">
    <property type="entry name" value="APC_YAT"/>
</dbReference>
<evidence type="ECO:0000256" key="6">
    <source>
        <dbReference type="ARBA" id="ARBA00023136"/>
    </source>
</evidence>
<reference evidence="9 10" key="1">
    <citation type="journal article" date="2016" name="Proc. Natl. Acad. Sci. U.S.A.">
        <title>Comparative genomics of biotechnologically important yeasts.</title>
        <authorList>
            <person name="Riley R."/>
            <person name="Haridas S."/>
            <person name="Wolfe K.H."/>
            <person name="Lopes M.R."/>
            <person name="Hittinger C.T."/>
            <person name="Goeker M."/>
            <person name="Salamov A.A."/>
            <person name="Wisecaver J.H."/>
            <person name="Long T.M."/>
            <person name="Calvey C.H."/>
            <person name="Aerts A.L."/>
            <person name="Barry K.W."/>
            <person name="Choi C."/>
            <person name="Clum A."/>
            <person name="Coughlan A.Y."/>
            <person name="Deshpande S."/>
            <person name="Douglass A.P."/>
            <person name="Hanson S.J."/>
            <person name="Klenk H.-P."/>
            <person name="LaButti K.M."/>
            <person name="Lapidus A."/>
            <person name="Lindquist E.A."/>
            <person name="Lipzen A.M."/>
            <person name="Meier-Kolthoff J.P."/>
            <person name="Ohm R.A."/>
            <person name="Otillar R.P."/>
            <person name="Pangilinan J.L."/>
            <person name="Peng Y."/>
            <person name="Rokas A."/>
            <person name="Rosa C.A."/>
            <person name="Scheuner C."/>
            <person name="Sibirny A.A."/>
            <person name="Slot J.C."/>
            <person name="Stielow J.B."/>
            <person name="Sun H."/>
            <person name="Kurtzman C.P."/>
            <person name="Blackwell M."/>
            <person name="Grigoriev I.V."/>
            <person name="Jeffries T.W."/>
        </authorList>
    </citation>
    <scope>NUCLEOTIDE SEQUENCE [LARGE SCALE GENOMIC DNA]</scope>
    <source>
        <strain evidence="9 10">DSM 6958</strain>
    </source>
</reference>
<feature type="transmembrane region" description="Helical" evidence="7">
    <location>
        <begin position="36"/>
        <end position="57"/>
    </location>
</feature>
<dbReference type="Gene3D" id="1.20.1740.10">
    <property type="entry name" value="Amino acid/polyamine transporter I"/>
    <property type="match status" value="1"/>
</dbReference>
<comment type="subcellular location">
    <subcellularLocation>
        <location evidence="1">Membrane</location>
        <topology evidence="1">Multi-pass membrane protein</topology>
    </subcellularLocation>
</comment>
<feature type="domain" description="Amino acid permease/ SLC12A" evidence="8">
    <location>
        <begin position="1"/>
        <end position="123"/>
    </location>
</feature>
<dbReference type="Pfam" id="PF00324">
    <property type="entry name" value="AA_permease"/>
    <property type="match status" value="1"/>
</dbReference>
<feature type="transmembrane region" description="Helical" evidence="7">
    <location>
        <begin position="64"/>
        <end position="86"/>
    </location>
</feature>
<sequence>MVLITMNIIADMSIVFPVPGNFVEHTFRWLDPSFSFAIWLALLTIAGVEGTTFAIIVRYWDTENVVPIAALIAALIAIFLITVLTVQLSPTEFFVEFKYGTSAIKVAALITMVIACFAIMGGAGP</sequence>
<evidence type="ECO:0000256" key="1">
    <source>
        <dbReference type="ARBA" id="ARBA00004141"/>
    </source>
</evidence>
<name>A0A1E3PJW9_9ASCO</name>
<keyword evidence="10" id="KW-1185">Reference proteome</keyword>
<keyword evidence="6 7" id="KW-0472">Membrane</keyword>
<evidence type="ECO:0000256" key="5">
    <source>
        <dbReference type="ARBA" id="ARBA00022989"/>
    </source>
</evidence>